<sequence length="123" mass="13747">MRIIPTTIHGFMDYLIAVLLIASPWLFGFYRAGIESYIPIGVGAVILVQALMTRNDTGVMKVIPMSAHIISDLAIGLFLALSPWLFFFHDYIWEPHFIVGLLITGQAILTQVAPARTVSKERF</sequence>
<dbReference type="OrthoDB" id="129082at2"/>
<name>A0A5B6TCA6_9BACT</name>
<reference evidence="3 4" key="1">
    <citation type="submission" date="2019-07" db="EMBL/GenBank/DDBJ databases">
        <title>Rufibacter sp. nov., isolated from lake sediment.</title>
        <authorList>
            <person name="Qu J.-H."/>
        </authorList>
    </citation>
    <scope>NUCLEOTIDE SEQUENCE [LARGE SCALE GENOMIC DNA]</scope>
    <source>
        <strain evidence="3 4">NBS58-1</strain>
    </source>
</reference>
<keyword evidence="4" id="KW-1185">Reference proteome</keyword>
<dbReference type="AlphaFoldDB" id="A0A5B6TCA6"/>
<feature type="domain" description="SPW repeat-containing integral membrane" evidence="2">
    <location>
        <begin position="9"/>
        <end position="105"/>
    </location>
</feature>
<evidence type="ECO:0000313" key="4">
    <source>
        <dbReference type="Proteomes" id="UP000324133"/>
    </source>
</evidence>
<proteinExistence type="predicted"/>
<evidence type="ECO:0000259" key="2">
    <source>
        <dbReference type="Pfam" id="PF03779"/>
    </source>
</evidence>
<evidence type="ECO:0000256" key="1">
    <source>
        <dbReference type="SAM" id="Phobius"/>
    </source>
</evidence>
<evidence type="ECO:0000313" key="3">
    <source>
        <dbReference type="EMBL" id="KAA3436619.1"/>
    </source>
</evidence>
<comment type="caution">
    <text evidence="3">The sequence shown here is derived from an EMBL/GenBank/DDBJ whole genome shotgun (WGS) entry which is preliminary data.</text>
</comment>
<dbReference type="Pfam" id="PF03779">
    <property type="entry name" value="SPW"/>
    <property type="match status" value="1"/>
</dbReference>
<keyword evidence="1" id="KW-1133">Transmembrane helix</keyword>
<accession>A0A5B6TCA6</accession>
<keyword evidence="1" id="KW-0812">Transmembrane</keyword>
<feature type="transmembrane region" description="Helical" evidence="1">
    <location>
        <begin position="92"/>
        <end position="113"/>
    </location>
</feature>
<gene>
    <name evidence="3" type="ORF">FOA19_19740</name>
</gene>
<organism evidence="3 4">
    <name type="scientific">Rufibacter hautae</name>
    <dbReference type="NCBI Taxonomy" id="2595005"/>
    <lineage>
        <taxon>Bacteria</taxon>
        <taxon>Pseudomonadati</taxon>
        <taxon>Bacteroidota</taxon>
        <taxon>Cytophagia</taxon>
        <taxon>Cytophagales</taxon>
        <taxon>Hymenobacteraceae</taxon>
        <taxon>Rufibacter</taxon>
    </lineage>
</organism>
<dbReference type="InterPro" id="IPR005530">
    <property type="entry name" value="SPW"/>
</dbReference>
<feature type="transmembrane region" description="Helical" evidence="1">
    <location>
        <begin position="12"/>
        <end position="30"/>
    </location>
</feature>
<keyword evidence="1" id="KW-0472">Membrane</keyword>
<dbReference type="RefSeq" id="WP_149092560.1">
    <property type="nucleotide sequence ID" value="NZ_VKKY01000003.1"/>
</dbReference>
<feature type="transmembrane region" description="Helical" evidence="1">
    <location>
        <begin position="36"/>
        <end position="53"/>
    </location>
</feature>
<protein>
    <recommendedName>
        <fullName evidence="2">SPW repeat-containing integral membrane domain-containing protein</fullName>
    </recommendedName>
</protein>
<dbReference type="Proteomes" id="UP000324133">
    <property type="component" value="Unassembled WGS sequence"/>
</dbReference>
<feature type="transmembrane region" description="Helical" evidence="1">
    <location>
        <begin position="65"/>
        <end position="86"/>
    </location>
</feature>
<dbReference type="EMBL" id="VKKY01000003">
    <property type="protein sequence ID" value="KAA3436619.1"/>
    <property type="molecule type" value="Genomic_DNA"/>
</dbReference>